<protein>
    <submittedName>
        <fullName evidence="7">Uncharacterized protein</fullName>
    </submittedName>
</protein>
<dbReference type="SUPFAM" id="SSF144232">
    <property type="entry name" value="HIT/MYND zinc finger-like"/>
    <property type="match status" value="1"/>
</dbReference>
<sequence>MGEQKKCEVCNASEASISCTECEQLHYCSTTHKEAHWNEHKTKCRPSVIEYQDRKVGRYFVAGRDVKAGELLFREKAIAVGPRATSYPMCLGCNKAVTDVEFLRCPGCSWPVCSSSCATTKLHKAECTILAADKEKLGQPKNLGNSPCYDIILVLRCLILRDSDPEAFDRLLDMASHAIRLVNDHEPYHMATIRYIENILKADFDSKFIHHARGAIMANCFEYSNSSGITLRGVYPKVGRFNHSCLPNVALSVDECDTMFARAAVDLKAFSPLLITYTDIFIPLWERQAHIDRIHYFTCDCSRCDDPSELGLHYSSLKCEKCSQQYMEPKTYLGETVWECPKCQTVYPDSVIKMEYFQWVSKYDFSDTGTFIQTHPQGVRNILAGVERAFHSTHHVWVMAALVGIRTLESDESRDSLTMRHDLWKRLLSIYDVLEPGMTSRRGVAMYELGLSLANLTSVEMKEGLLIDHFYKMHTQEALEYLQNSLDILDLEPPDSYERKWYDKALLAIKSIQQDLEAAGNKCIERVQENSQVAEGKTP</sequence>
<dbReference type="InterPro" id="IPR053010">
    <property type="entry name" value="SET_SmydA-8"/>
</dbReference>
<dbReference type="GO" id="GO:0008170">
    <property type="term" value="F:N-methyltransferase activity"/>
    <property type="evidence" value="ECO:0007669"/>
    <property type="project" value="UniProtKB-ARBA"/>
</dbReference>
<keyword evidence="1" id="KW-0479">Metal-binding</keyword>
<dbReference type="InterPro" id="IPR001214">
    <property type="entry name" value="SET_dom"/>
</dbReference>
<keyword evidence="8" id="KW-1185">Reference proteome</keyword>
<feature type="domain" description="SET" evidence="5">
    <location>
        <begin position="46"/>
        <end position="278"/>
    </location>
</feature>
<dbReference type="GO" id="GO:0008757">
    <property type="term" value="F:S-adenosylmethionine-dependent methyltransferase activity"/>
    <property type="evidence" value="ECO:0007669"/>
    <property type="project" value="UniProtKB-ARBA"/>
</dbReference>
<evidence type="ECO:0000313" key="7">
    <source>
        <dbReference type="EMBL" id="KAK7072641.1"/>
    </source>
</evidence>
<dbReference type="InterPro" id="IPR046341">
    <property type="entry name" value="SET_dom_sf"/>
</dbReference>
<evidence type="ECO:0000256" key="1">
    <source>
        <dbReference type="ARBA" id="ARBA00022723"/>
    </source>
</evidence>
<dbReference type="PANTHER" id="PTHR46455">
    <property type="entry name" value="SET AND MYND DOMAIN CONTAINING, ARTHROPOD-SPECIFIC, MEMBER 4, ISOFORM A"/>
    <property type="match status" value="1"/>
</dbReference>
<dbReference type="PROSITE" id="PS50865">
    <property type="entry name" value="ZF_MYND_2"/>
    <property type="match status" value="1"/>
</dbReference>
<evidence type="ECO:0000256" key="2">
    <source>
        <dbReference type="ARBA" id="ARBA00022771"/>
    </source>
</evidence>
<keyword evidence="2 4" id="KW-0863">Zinc-finger</keyword>
<reference evidence="7 8" key="1">
    <citation type="submission" date="2023-11" db="EMBL/GenBank/DDBJ databases">
        <title>Halocaridina rubra genome assembly.</title>
        <authorList>
            <person name="Smith C."/>
        </authorList>
    </citation>
    <scope>NUCLEOTIDE SEQUENCE [LARGE SCALE GENOMIC DNA]</scope>
    <source>
        <strain evidence="7">EP-1</strain>
        <tissue evidence="7">Whole</tissue>
    </source>
</reference>
<dbReference type="Gene3D" id="2.170.270.10">
    <property type="entry name" value="SET domain"/>
    <property type="match status" value="1"/>
</dbReference>
<proteinExistence type="predicted"/>
<dbReference type="AlphaFoldDB" id="A0AAN8WY64"/>
<dbReference type="PROSITE" id="PS01360">
    <property type="entry name" value="ZF_MYND_1"/>
    <property type="match status" value="1"/>
</dbReference>
<dbReference type="PANTHER" id="PTHR46455:SF5">
    <property type="entry name" value="SET AND MYND DOMAIN CONTAINING, ARTHROPOD-SPECIFIC, MEMBER 4, ISOFORM A"/>
    <property type="match status" value="1"/>
</dbReference>
<evidence type="ECO:0000313" key="8">
    <source>
        <dbReference type="Proteomes" id="UP001381693"/>
    </source>
</evidence>
<comment type="caution">
    <text evidence="7">The sequence shown here is derived from an EMBL/GenBank/DDBJ whole genome shotgun (WGS) entry which is preliminary data.</text>
</comment>
<dbReference type="Proteomes" id="UP001381693">
    <property type="component" value="Unassembled WGS sequence"/>
</dbReference>
<evidence type="ECO:0000259" key="5">
    <source>
        <dbReference type="PROSITE" id="PS50280"/>
    </source>
</evidence>
<organism evidence="7 8">
    <name type="scientific">Halocaridina rubra</name>
    <name type="common">Hawaiian red shrimp</name>
    <dbReference type="NCBI Taxonomy" id="373956"/>
    <lineage>
        <taxon>Eukaryota</taxon>
        <taxon>Metazoa</taxon>
        <taxon>Ecdysozoa</taxon>
        <taxon>Arthropoda</taxon>
        <taxon>Crustacea</taxon>
        <taxon>Multicrustacea</taxon>
        <taxon>Malacostraca</taxon>
        <taxon>Eumalacostraca</taxon>
        <taxon>Eucarida</taxon>
        <taxon>Decapoda</taxon>
        <taxon>Pleocyemata</taxon>
        <taxon>Caridea</taxon>
        <taxon>Atyoidea</taxon>
        <taxon>Atyidae</taxon>
        <taxon>Halocaridina</taxon>
    </lineage>
</organism>
<dbReference type="EMBL" id="JAXCGZ010013391">
    <property type="protein sequence ID" value="KAK7072641.1"/>
    <property type="molecule type" value="Genomic_DNA"/>
</dbReference>
<dbReference type="PROSITE" id="PS50280">
    <property type="entry name" value="SET"/>
    <property type="match status" value="1"/>
</dbReference>
<dbReference type="GO" id="GO:0008276">
    <property type="term" value="F:protein methyltransferase activity"/>
    <property type="evidence" value="ECO:0007669"/>
    <property type="project" value="UniProtKB-ARBA"/>
</dbReference>
<feature type="domain" description="MYND-type" evidence="6">
    <location>
        <begin position="7"/>
        <end position="44"/>
    </location>
</feature>
<accession>A0AAN8WY64</accession>
<evidence type="ECO:0000259" key="6">
    <source>
        <dbReference type="PROSITE" id="PS50865"/>
    </source>
</evidence>
<dbReference type="SUPFAM" id="SSF82199">
    <property type="entry name" value="SET domain"/>
    <property type="match status" value="1"/>
</dbReference>
<dbReference type="CDD" id="cd20071">
    <property type="entry name" value="SET_SMYD"/>
    <property type="match status" value="1"/>
</dbReference>
<dbReference type="Gene3D" id="6.10.140.2220">
    <property type="match status" value="2"/>
</dbReference>
<evidence type="ECO:0000256" key="4">
    <source>
        <dbReference type="PROSITE-ProRule" id="PRU00134"/>
    </source>
</evidence>
<dbReference type="Gene3D" id="1.10.220.160">
    <property type="match status" value="1"/>
</dbReference>
<dbReference type="Pfam" id="PF01753">
    <property type="entry name" value="zf-MYND"/>
    <property type="match status" value="1"/>
</dbReference>
<dbReference type="GO" id="GO:0008270">
    <property type="term" value="F:zinc ion binding"/>
    <property type="evidence" value="ECO:0007669"/>
    <property type="project" value="UniProtKB-KW"/>
</dbReference>
<name>A0AAN8WY64_HALRR</name>
<dbReference type="InterPro" id="IPR002893">
    <property type="entry name" value="Znf_MYND"/>
</dbReference>
<evidence type="ECO:0000256" key="3">
    <source>
        <dbReference type="ARBA" id="ARBA00022833"/>
    </source>
</evidence>
<keyword evidence="3" id="KW-0862">Zinc</keyword>
<gene>
    <name evidence="7" type="ORF">SK128_012618</name>
</gene>